<feature type="compositionally biased region" description="Low complexity" evidence="1">
    <location>
        <begin position="260"/>
        <end position="276"/>
    </location>
</feature>
<organism evidence="2 3">
    <name type="scientific">Stylophora pistillata</name>
    <name type="common">Smooth cauliflower coral</name>
    <dbReference type="NCBI Taxonomy" id="50429"/>
    <lineage>
        <taxon>Eukaryota</taxon>
        <taxon>Metazoa</taxon>
        <taxon>Cnidaria</taxon>
        <taxon>Anthozoa</taxon>
        <taxon>Hexacorallia</taxon>
        <taxon>Scleractinia</taxon>
        <taxon>Astrocoeniina</taxon>
        <taxon>Pocilloporidae</taxon>
        <taxon>Stylophora</taxon>
    </lineage>
</organism>
<dbReference type="EMBL" id="LSMT01000248">
    <property type="protein sequence ID" value="PFX22175.1"/>
    <property type="molecule type" value="Genomic_DNA"/>
</dbReference>
<evidence type="ECO:0000313" key="3">
    <source>
        <dbReference type="Proteomes" id="UP000225706"/>
    </source>
</evidence>
<feature type="compositionally biased region" description="Basic and acidic residues" evidence="1">
    <location>
        <begin position="1"/>
        <end position="13"/>
    </location>
</feature>
<feature type="region of interest" description="Disordered" evidence="1">
    <location>
        <begin position="240"/>
        <end position="276"/>
    </location>
</feature>
<protein>
    <submittedName>
        <fullName evidence="2">Uncharacterized protein</fullName>
    </submittedName>
</protein>
<evidence type="ECO:0000313" key="2">
    <source>
        <dbReference type="EMBL" id="PFX22175.1"/>
    </source>
</evidence>
<reference evidence="3" key="1">
    <citation type="journal article" date="2017" name="bioRxiv">
        <title>Comparative analysis of the genomes of Stylophora pistillata and Acropora digitifera provides evidence for extensive differences between species of corals.</title>
        <authorList>
            <person name="Voolstra C.R."/>
            <person name="Li Y."/>
            <person name="Liew Y.J."/>
            <person name="Baumgarten S."/>
            <person name="Zoccola D."/>
            <person name="Flot J.-F."/>
            <person name="Tambutte S."/>
            <person name="Allemand D."/>
            <person name="Aranda M."/>
        </authorList>
    </citation>
    <scope>NUCLEOTIDE SEQUENCE [LARGE SCALE GENOMIC DNA]</scope>
</reference>
<dbReference type="AlphaFoldDB" id="A0A2B4S110"/>
<evidence type="ECO:0000256" key="1">
    <source>
        <dbReference type="SAM" id="MobiDB-lite"/>
    </source>
</evidence>
<dbReference type="Proteomes" id="UP000225706">
    <property type="component" value="Unassembled WGS sequence"/>
</dbReference>
<accession>A0A2B4S110</accession>
<proteinExistence type="predicted"/>
<dbReference type="Gene3D" id="1.25.40.10">
    <property type="entry name" value="Tetratricopeptide repeat domain"/>
    <property type="match status" value="1"/>
</dbReference>
<sequence length="1120" mass="126861">MSKKMAADRREDLTDSLSSPSSSPSSASSSETNTTEPTSSSEVDSRTFVDEGIYGWIFHLIEEEKIARIVDPSDWTYELDWQDVVWKYWHEFREAKRVAKNPLKKDEFNIRTASNGLRAALLNCYKGKDGAKEYPENKVMDKDNRTIKRRFKLPSKVVDKLKGTAFASHVVSKFNEISRPAFSKKGLESIPDECSGEQADKGANKGTAAHPAKPPPISSADFSSLMIDPEESNSLINFMTPPASNQLGTDDLIPMDSDNDLSSDWPSDLSSDLPSDWPSTSQYYANSSGYETGIEENLVKEMDPCEGPYQGGNMSFIFLEQPLSTHFPGVSSSGRCKVVFSSPKHRMMSPREVHATVKNCLTLKVRVPRCPRLEGEQLARGKLTVKVVVRTQEGSYIGETRYTYNSNLLSQFEQCVKAMDDEDMELDCAGSPVENHVTMSLRGPGFATDHLFNFATLRVLVFVAVKEKAYNVLLAILKCPVISQVIQSYAHRLLPFLEQVQKGERRTDRSASILEMSKKLLLECTGSHESLKQLNENEREMEDKFIENGYEGGSEPETQELEVSFHEWNELSSALVHKEEKIESGRRFETSEGFRDVANKCQVEVRDTPVHFTCSLSTEENGTIQSKDEGKQENEEIYKPKIFVLRKPCSPIPISRTRSSFPDPRTDIFVELQVRNNQRPSQYSEHQEGRTLVVAEHLSNTKDRMIVEVKHNGTEQTVKDWEAKYVKRASGKLGYWFRFYEPNCELLLMFKLYDKPHPTKSETKLKTAVLDYVTIVVETISWKGNSSREARGEKETDKCELALTQQVPLVSLSPSQTKVCVIMNELHEFCDNGEWVKFEEACEMHQHSGNSDVKVAVLLEKAIAFLYQRDLEEAEAIALEALGIVSEADNHQLLIGRAYYYLAHVYRRQRKLGEAVRCIDLSKQNLHLIDVCLDQSFLAYEEGNVMKEFISSGSVLRKKLLLQAKHCFERCLDLSRKLDDSNSRVIPQTHSFAPIKIAMLLLDCGSTSGRERCVSSGHVKEASKFLALLEGDGLDDITERRKLQFLLARSDLHYRLSNHQEAVHNAHQALEKAKQLGFLLEEMPARDRINHIRQLSEGGGVYRCPELEGDVYYKDKLLLS</sequence>
<feature type="compositionally biased region" description="Low complexity" evidence="1">
    <location>
        <begin position="16"/>
        <end position="42"/>
    </location>
</feature>
<keyword evidence="3" id="KW-1185">Reference proteome</keyword>
<comment type="caution">
    <text evidence="2">The sequence shown here is derived from an EMBL/GenBank/DDBJ whole genome shotgun (WGS) entry which is preliminary data.</text>
</comment>
<feature type="region of interest" description="Disordered" evidence="1">
    <location>
        <begin position="188"/>
        <end position="223"/>
    </location>
</feature>
<feature type="region of interest" description="Disordered" evidence="1">
    <location>
        <begin position="1"/>
        <end position="44"/>
    </location>
</feature>
<dbReference type="InterPro" id="IPR011990">
    <property type="entry name" value="TPR-like_helical_dom_sf"/>
</dbReference>
<dbReference type="OrthoDB" id="5972927at2759"/>
<gene>
    <name evidence="2" type="ORF">AWC38_SpisGene13313</name>
</gene>
<name>A0A2B4S110_STYPI</name>
<dbReference type="SUPFAM" id="SSF48452">
    <property type="entry name" value="TPR-like"/>
    <property type="match status" value="1"/>
</dbReference>